<dbReference type="InterPro" id="IPR002481">
    <property type="entry name" value="FUR"/>
</dbReference>
<dbReference type="InterPro" id="IPR036390">
    <property type="entry name" value="WH_DNA-bd_sf"/>
</dbReference>
<name>A0A832EJZ5_9BACT</name>
<dbReference type="PANTHER" id="PTHR33202:SF7">
    <property type="entry name" value="FERRIC UPTAKE REGULATION PROTEIN"/>
    <property type="match status" value="1"/>
</dbReference>
<dbReference type="GO" id="GO:0008270">
    <property type="term" value="F:zinc ion binding"/>
    <property type="evidence" value="ECO:0007669"/>
    <property type="project" value="TreeGrafter"/>
</dbReference>
<feature type="binding site" evidence="1">
    <location>
        <position position="141"/>
    </location>
    <ligand>
        <name>Zn(2+)</name>
        <dbReference type="ChEBI" id="CHEBI:29105"/>
    </ligand>
</feature>
<evidence type="ECO:0000256" key="1">
    <source>
        <dbReference type="PIRSR" id="PIRSR602481-1"/>
    </source>
</evidence>
<proteinExistence type="predicted"/>
<feature type="binding site" evidence="1">
    <location>
        <position position="104"/>
    </location>
    <ligand>
        <name>Zn(2+)</name>
        <dbReference type="ChEBI" id="CHEBI:29105"/>
    </ligand>
</feature>
<accession>A0A832EJZ5</accession>
<sequence length="149" mass="16666">MSLPMCERCNYQKILEKVGIKPTKHRLAVLQVLGTAAHPLTAQDVFDALQACRTINRVTVYRILESLVEGGVVDKISTGDRSFRYGLAPNENHPQHAHFYCRLCGLMACLPPESLPLPSRSPSSVMPGIVEKYEIRLDGVCHQCRLRHS</sequence>
<dbReference type="PANTHER" id="PTHR33202">
    <property type="entry name" value="ZINC UPTAKE REGULATION PROTEIN"/>
    <property type="match status" value="1"/>
</dbReference>
<feature type="binding site" evidence="1">
    <location>
        <position position="144"/>
    </location>
    <ligand>
        <name>Zn(2+)</name>
        <dbReference type="ChEBI" id="CHEBI:29105"/>
    </ligand>
</feature>
<dbReference type="GO" id="GO:0045892">
    <property type="term" value="P:negative regulation of DNA-templated transcription"/>
    <property type="evidence" value="ECO:0007669"/>
    <property type="project" value="TreeGrafter"/>
</dbReference>
<dbReference type="Gene3D" id="1.10.10.10">
    <property type="entry name" value="Winged helix-like DNA-binding domain superfamily/Winged helix DNA-binding domain"/>
    <property type="match status" value="1"/>
</dbReference>
<comment type="cofactor">
    <cofactor evidence="1">
        <name>Zn(2+)</name>
        <dbReference type="ChEBI" id="CHEBI:29105"/>
    </cofactor>
    <text evidence="1">Binds 1 zinc ion per subunit.</text>
</comment>
<reference evidence="2" key="1">
    <citation type="journal article" date="2020" name="mSystems">
        <title>Genome- and Community-Level Interaction Insights into Carbon Utilization and Element Cycling Functions of Hydrothermarchaeota in Hydrothermal Sediment.</title>
        <authorList>
            <person name="Zhou Z."/>
            <person name="Liu Y."/>
            <person name="Xu W."/>
            <person name="Pan J."/>
            <person name="Luo Z.H."/>
            <person name="Li M."/>
        </authorList>
    </citation>
    <scope>NUCLEOTIDE SEQUENCE [LARGE SCALE GENOMIC DNA]</scope>
    <source>
        <strain evidence="2">SpSt-456</strain>
    </source>
</reference>
<dbReference type="InterPro" id="IPR036388">
    <property type="entry name" value="WH-like_DNA-bd_sf"/>
</dbReference>
<dbReference type="GO" id="GO:0003700">
    <property type="term" value="F:DNA-binding transcription factor activity"/>
    <property type="evidence" value="ECO:0007669"/>
    <property type="project" value="InterPro"/>
</dbReference>
<dbReference type="AlphaFoldDB" id="A0A832EJZ5"/>
<organism evidence="2">
    <name type="scientific">Desulfacinum infernum</name>
    <dbReference type="NCBI Taxonomy" id="35837"/>
    <lineage>
        <taxon>Bacteria</taxon>
        <taxon>Pseudomonadati</taxon>
        <taxon>Thermodesulfobacteriota</taxon>
        <taxon>Syntrophobacteria</taxon>
        <taxon>Syntrophobacterales</taxon>
        <taxon>Syntrophobacteraceae</taxon>
        <taxon>Desulfacinum</taxon>
    </lineage>
</organism>
<protein>
    <submittedName>
        <fullName evidence="2">Transcriptional repressor</fullName>
    </submittedName>
</protein>
<keyword evidence="1" id="KW-0479">Metal-binding</keyword>
<dbReference type="EMBL" id="DSTK01000036">
    <property type="protein sequence ID" value="HFK98049.1"/>
    <property type="molecule type" value="Genomic_DNA"/>
</dbReference>
<keyword evidence="1" id="KW-0862">Zinc</keyword>
<dbReference type="SUPFAM" id="SSF46785">
    <property type="entry name" value="Winged helix' DNA-binding domain"/>
    <property type="match status" value="1"/>
</dbReference>
<dbReference type="CDD" id="cd07153">
    <property type="entry name" value="Fur_like"/>
    <property type="match status" value="1"/>
</dbReference>
<feature type="binding site" evidence="1">
    <location>
        <position position="101"/>
    </location>
    <ligand>
        <name>Zn(2+)</name>
        <dbReference type="ChEBI" id="CHEBI:29105"/>
    </ligand>
</feature>
<evidence type="ECO:0000313" key="2">
    <source>
        <dbReference type="EMBL" id="HFK98049.1"/>
    </source>
</evidence>
<dbReference type="GO" id="GO:0000976">
    <property type="term" value="F:transcription cis-regulatory region binding"/>
    <property type="evidence" value="ECO:0007669"/>
    <property type="project" value="TreeGrafter"/>
</dbReference>
<dbReference type="GO" id="GO:1900376">
    <property type="term" value="P:regulation of secondary metabolite biosynthetic process"/>
    <property type="evidence" value="ECO:0007669"/>
    <property type="project" value="TreeGrafter"/>
</dbReference>
<comment type="caution">
    <text evidence="2">The sequence shown here is derived from an EMBL/GenBank/DDBJ whole genome shotgun (WGS) entry which is preliminary data.</text>
</comment>
<dbReference type="Pfam" id="PF01475">
    <property type="entry name" value="FUR"/>
    <property type="match status" value="1"/>
</dbReference>
<gene>
    <name evidence="2" type="ORF">ENS06_12120</name>
</gene>